<dbReference type="PANTHER" id="PTHR47953">
    <property type="entry name" value="OS08G0105600 PROTEIN"/>
    <property type="match status" value="1"/>
</dbReference>
<evidence type="ECO:0000256" key="5">
    <source>
        <dbReference type="ARBA" id="ARBA00022692"/>
    </source>
</evidence>
<evidence type="ECO:0000256" key="1">
    <source>
        <dbReference type="ARBA" id="ARBA00001971"/>
    </source>
</evidence>
<dbReference type="AlphaFoldDB" id="A0AAV7H9P8"/>
<dbReference type="EMBL" id="JAGFBR010000007">
    <property type="protein sequence ID" value="KAH0464193.1"/>
    <property type="molecule type" value="Genomic_DNA"/>
</dbReference>
<dbReference type="PANTHER" id="PTHR47953:SF19">
    <property type="entry name" value="OS06G0641600 PROTEIN"/>
    <property type="match status" value="1"/>
</dbReference>
<dbReference type="InterPro" id="IPR036396">
    <property type="entry name" value="Cyt_P450_sf"/>
</dbReference>
<keyword evidence="11" id="KW-0472">Membrane</keyword>
<evidence type="ECO:0000256" key="9">
    <source>
        <dbReference type="ARBA" id="ARBA00023004"/>
    </source>
</evidence>
<accession>A0AAV7H9P8</accession>
<keyword evidence="7" id="KW-1133">Transmembrane helix</keyword>
<dbReference type="SUPFAM" id="SSF48264">
    <property type="entry name" value="Cytochrome P450"/>
    <property type="match status" value="1"/>
</dbReference>
<dbReference type="GO" id="GO:0016020">
    <property type="term" value="C:membrane"/>
    <property type="evidence" value="ECO:0007669"/>
    <property type="project" value="UniProtKB-SubCell"/>
</dbReference>
<dbReference type="Proteomes" id="UP000775213">
    <property type="component" value="Unassembled WGS sequence"/>
</dbReference>
<evidence type="ECO:0000256" key="10">
    <source>
        <dbReference type="ARBA" id="ARBA00023033"/>
    </source>
</evidence>
<comment type="subcellular location">
    <subcellularLocation>
        <location evidence="2">Membrane</location>
        <topology evidence="2">Single-pass membrane protein</topology>
    </subcellularLocation>
</comment>
<keyword evidence="9" id="KW-0408">Iron</keyword>
<evidence type="ECO:0000256" key="11">
    <source>
        <dbReference type="ARBA" id="ARBA00023136"/>
    </source>
</evidence>
<keyword evidence="5" id="KW-0812">Transmembrane</keyword>
<dbReference type="Gene3D" id="1.10.630.10">
    <property type="entry name" value="Cytochrome P450"/>
    <property type="match status" value="1"/>
</dbReference>
<keyword evidence="13" id="KW-1185">Reference proteome</keyword>
<dbReference type="GO" id="GO:0020037">
    <property type="term" value="F:heme binding"/>
    <property type="evidence" value="ECO:0007669"/>
    <property type="project" value="InterPro"/>
</dbReference>
<dbReference type="GO" id="GO:0005506">
    <property type="term" value="F:iron ion binding"/>
    <property type="evidence" value="ECO:0007669"/>
    <property type="project" value="InterPro"/>
</dbReference>
<evidence type="ECO:0000256" key="6">
    <source>
        <dbReference type="ARBA" id="ARBA00022723"/>
    </source>
</evidence>
<comment type="caution">
    <text evidence="12">The sequence shown here is derived from an EMBL/GenBank/DDBJ whole genome shotgun (WGS) entry which is preliminary data.</text>
</comment>
<evidence type="ECO:0000256" key="4">
    <source>
        <dbReference type="ARBA" id="ARBA00022617"/>
    </source>
</evidence>
<evidence type="ECO:0000256" key="7">
    <source>
        <dbReference type="ARBA" id="ARBA00022989"/>
    </source>
</evidence>
<evidence type="ECO:0000256" key="2">
    <source>
        <dbReference type="ARBA" id="ARBA00004167"/>
    </source>
</evidence>
<evidence type="ECO:0000313" key="12">
    <source>
        <dbReference type="EMBL" id="KAH0464193.1"/>
    </source>
</evidence>
<keyword evidence="8" id="KW-0560">Oxidoreductase</keyword>
<keyword evidence="10" id="KW-0503">Monooxygenase</keyword>
<organism evidence="12 13">
    <name type="scientific">Dendrobium chrysotoxum</name>
    <name type="common">Orchid</name>
    <dbReference type="NCBI Taxonomy" id="161865"/>
    <lineage>
        <taxon>Eukaryota</taxon>
        <taxon>Viridiplantae</taxon>
        <taxon>Streptophyta</taxon>
        <taxon>Embryophyta</taxon>
        <taxon>Tracheophyta</taxon>
        <taxon>Spermatophyta</taxon>
        <taxon>Magnoliopsida</taxon>
        <taxon>Liliopsida</taxon>
        <taxon>Asparagales</taxon>
        <taxon>Orchidaceae</taxon>
        <taxon>Epidendroideae</taxon>
        <taxon>Malaxideae</taxon>
        <taxon>Dendrobiinae</taxon>
        <taxon>Dendrobium</taxon>
    </lineage>
</organism>
<evidence type="ECO:0000313" key="13">
    <source>
        <dbReference type="Proteomes" id="UP000775213"/>
    </source>
</evidence>
<dbReference type="GO" id="GO:0004497">
    <property type="term" value="F:monooxygenase activity"/>
    <property type="evidence" value="ECO:0007669"/>
    <property type="project" value="UniProtKB-KW"/>
</dbReference>
<sequence>MVGRSPVNLSIRLLLLSNMTIMRAAFGKGSAQQKKFLLAMKKTLKYLSGFNVVDLFPSLLFLAEIMSTQGLDGVLNEIIEENEKKLDGFDTNEDLVDDLLRIKTSGEIDLSLIK</sequence>
<keyword evidence="4" id="KW-0349">Heme</keyword>
<dbReference type="InterPro" id="IPR052306">
    <property type="entry name" value="CYP450_71D"/>
</dbReference>
<dbReference type="GO" id="GO:0016705">
    <property type="term" value="F:oxidoreductase activity, acting on paired donors, with incorporation or reduction of molecular oxygen"/>
    <property type="evidence" value="ECO:0007669"/>
    <property type="project" value="InterPro"/>
</dbReference>
<protein>
    <submittedName>
        <fullName evidence="12">Uncharacterized protein</fullName>
    </submittedName>
</protein>
<name>A0AAV7H9P8_DENCH</name>
<gene>
    <name evidence="12" type="ORF">IEQ34_006979</name>
</gene>
<comment type="cofactor">
    <cofactor evidence="1">
        <name>heme</name>
        <dbReference type="ChEBI" id="CHEBI:30413"/>
    </cofactor>
</comment>
<keyword evidence="6" id="KW-0479">Metal-binding</keyword>
<evidence type="ECO:0000256" key="3">
    <source>
        <dbReference type="ARBA" id="ARBA00010617"/>
    </source>
</evidence>
<proteinExistence type="inferred from homology"/>
<reference evidence="12 13" key="1">
    <citation type="journal article" date="2021" name="Hortic Res">
        <title>Chromosome-scale assembly of the Dendrobium chrysotoxum genome enhances the understanding of orchid evolution.</title>
        <authorList>
            <person name="Zhang Y."/>
            <person name="Zhang G.Q."/>
            <person name="Zhang D."/>
            <person name="Liu X.D."/>
            <person name="Xu X.Y."/>
            <person name="Sun W.H."/>
            <person name="Yu X."/>
            <person name="Zhu X."/>
            <person name="Wang Z.W."/>
            <person name="Zhao X."/>
            <person name="Zhong W.Y."/>
            <person name="Chen H."/>
            <person name="Yin W.L."/>
            <person name="Huang T."/>
            <person name="Niu S.C."/>
            <person name="Liu Z.J."/>
        </authorList>
    </citation>
    <scope>NUCLEOTIDE SEQUENCE [LARGE SCALE GENOMIC DNA]</scope>
    <source>
        <strain evidence="12">Lindl</strain>
    </source>
</reference>
<comment type="similarity">
    <text evidence="3">Belongs to the cytochrome P450 family.</text>
</comment>
<evidence type="ECO:0000256" key="8">
    <source>
        <dbReference type="ARBA" id="ARBA00023002"/>
    </source>
</evidence>